<feature type="domain" description="Reverse transcriptase zinc-binding" evidence="1">
    <location>
        <begin position="139"/>
        <end position="211"/>
    </location>
</feature>
<name>A0A2I4AKL2_AUSLI</name>
<organism evidence="2 3">
    <name type="scientific">Austrofundulus limnaeus</name>
    <name type="common">Annual killifish</name>
    <dbReference type="NCBI Taxonomy" id="52670"/>
    <lineage>
        <taxon>Eukaryota</taxon>
        <taxon>Metazoa</taxon>
        <taxon>Chordata</taxon>
        <taxon>Craniata</taxon>
        <taxon>Vertebrata</taxon>
        <taxon>Euteleostomi</taxon>
        <taxon>Actinopterygii</taxon>
        <taxon>Neopterygii</taxon>
        <taxon>Teleostei</taxon>
        <taxon>Neoteleostei</taxon>
        <taxon>Acanthomorphata</taxon>
        <taxon>Ovalentaria</taxon>
        <taxon>Atherinomorphae</taxon>
        <taxon>Cyprinodontiformes</taxon>
        <taxon>Rivulidae</taxon>
        <taxon>Austrofundulus</taxon>
    </lineage>
</organism>
<dbReference type="GeneID" id="106511813"/>
<dbReference type="RefSeq" id="XP_013856001.1">
    <property type="nucleotide sequence ID" value="XM_014000547.1"/>
</dbReference>
<dbReference type="STRING" id="52670.A0A2I4AKL2"/>
<dbReference type="AlphaFoldDB" id="A0A2I4AKL2"/>
<evidence type="ECO:0000313" key="2">
    <source>
        <dbReference type="Proteomes" id="UP000192220"/>
    </source>
</evidence>
<dbReference type="InterPro" id="IPR026960">
    <property type="entry name" value="RVT-Znf"/>
</dbReference>
<keyword evidence="2" id="KW-1185">Reference proteome</keyword>
<evidence type="ECO:0000259" key="1">
    <source>
        <dbReference type="Pfam" id="PF13966"/>
    </source>
</evidence>
<dbReference type="Proteomes" id="UP000192220">
    <property type="component" value="Unplaced"/>
</dbReference>
<sequence length="308" mass="36374">MIYKHNFSPHNIPIWNCRYILHNRKSLFLQNWLDKDIWSVMHLIDRTGNILKFEDFYSKFNINDKKQYKKVVNAIPQAIITIASNLDTNIADLKLPSLLIDNKNLLDSKINNITIRLIFNEKLHPLSFCRNSILNSFSKENAAQLRGNFYKFPIPPKVKEIHFKIVNGIYPSADFLFKRFGFESTNCSFCKEHIETTNHIFYECIYTCAFWEDLHHWLSKHMQIPDLRIENIIFGFIIDNSVNNLTINSIVILGKFFVHKNRFLKTKPNFVAFHKELCLFFSSLKHMKKKNAVKLLTLVKELNIMELS</sequence>
<protein>
    <submittedName>
        <fullName evidence="3">Uncharacterized protein LOC106511813</fullName>
    </submittedName>
</protein>
<gene>
    <name evidence="3" type="primary">LOC106511813</name>
</gene>
<evidence type="ECO:0000313" key="3">
    <source>
        <dbReference type="RefSeq" id="XP_013856001.1"/>
    </source>
</evidence>
<accession>A0A2I4AKL2</accession>
<dbReference type="KEGG" id="alim:106511813"/>
<reference evidence="3" key="1">
    <citation type="submission" date="2025-08" db="UniProtKB">
        <authorList>
            <consortium name="RefSeq"/>
        </authorList>
    </citation>
    <scope>IDENTIFICATION</scope>
</reference>
<dbReference type="Pfam" id="PF13966">
    <property type="entry name" value="zf-RVT"/>
    <property type="match status" value="1"/>
</dbReference>
<proteinExistence type="predicted"/>
<dbReference type="InParanoid" id="A0A2I4AKL2"/>
<dbReference type="OrthoDB" id="416119at2759"/>